<comment type="caution">
    <text evidence="1">The sequence shown here is derived from an EMBL/GenBank/DDBJ whole genome shotgun (WGS) entry which is preliminary data.</text>
</comment>
<dbReference type="EMBL" id="ACHG01000211">
    <property type="protein sequence ID" value="EEI64668.1"/>
    <property type="molecule type" value="Genomic_DNA"/>
</dbReference>
<proteinExistence type="predicted"/>
<reference evidence="1 2" key="1">
    <citation type="submission" date="2009-01" db="EMBL/GenBank/DDBJ databases">
        <authorList>
            <person name="Qin X."/>
            <person name="Bachman B."/>
            <person name="Battles P."/>
            <person name="Bell A."/>
            <person name="Bess C."/>
            <person name="Bickham C."/>
            <person name="Chaboub L."/>
            <person name="Chen D."/>
            <person name="Coyle M."/>
            <person name="Deiros D.R."/>
            <person name="Dinh H."/>
            <person name="Forbes L."/>
            <person name="Fowler G."/>
            <person name="Francisco L."/>
            <person name="Fu Q."/>
            <person name="Gubbala S."/>
            <person name="Hale W."/>
            <person name="Han Y."/>
            <person name="Hemphill L."/>
            <person name="Highlander S.K."/>
            <person name="Hirani K."/>
            <person name="Hogues M."/>
            <person name="Jackson L."/>
            <person name="Jakkamsetti A."/>
            <person name="Javaid M."/>
            <person name="Jiang H."/>
            <person name="Korchina V."/>
            <person name="Kovar C."/>
            <person name="Lara F."/>
            <person name="Lee S."/>
            <person name="Mata R."/>
            <person name="Mathew T."/>
            <person name="Moen C."/>
            <person name="Morales K."/>
            <person name="Munidasa M."/>
            <person name="Nazareth L."/>
            <person name="Ngo R."/>
            <person name="Nguyen L."/>
            <person name="Okwuonu G."/>
            <person name="Ongeri F."/>
            <person name="Patil S."/>
            <person name="Petrosino J."/>
            <person name="Pham C."/>
            <person name="Pham P."/>
            <person name="Pu L.-L."/>
            <person name="Puazo M."/>
            <person name="Raj R."/>
            <person name="Reid J."/>
            <person name="Rouhana J."/>
            <person name="Saada N."/>
            <person name="Shang Y."/>
            <person name="Simmons D."/>
            <person name="Thornton R."/>
            <person name="Warren J."/>
            <person name="Weissenberger G."/>
            <person name="Zhang J."/>
            <person name="Zhang L."/>
            <person name="Zhou C."/>
            <person name="Zhu D."/>
            <person name="Muzny D."/>
            <person name="Worley K."/>
            <person name="Gibbs R."/>
        </authorList>
    </citation>
    <scope>NUCLEOTIDE SEQUENCE [LARGE SCALE GENOMIC DNA]</scope>
    <source>
        <strain evidence="1 2">CF48-3A</strain>
    </source>
</reference>
<evidence type="ECO:0000313" key="1">
    <source>
        <dbReference type="EMBL" id="EEI64668.1"/>
    </source>
</evidence>
<dbReference type="AlphaFoldDB" id="A0A8D9S2A7"/>
<gene>
    <name evidence="1" type="ORF">HMPREF0534_2006</name>
</gene>
<protein>
    <submittedName>
        <fullName evidence="1">Uncharacterized protein</fullName>
    </submittedName>
</protein>
<accession>A0A8D9S2A7</accession>
<name>A0A8D9S2A7_LIMRT</name>
<dbReference type="Proteomes" id="UP000003419">
    <property type="component" value="Unassembled WGS sequence"/>
</dbReference>
<sequence length="43" mass="5251">MLKNTLKRLIFYNWTVSICKKVDFLKKQFIINIVNLMIYVMLL</sequence>
<organism evidence="1 2">
    <name type="scientific">Limosilactobacillus reuteri CF48-3A</name>
    <dbReference type="NCBI Taxonomy" id="525341"/>
    <lineage>
        <taxon>Bacteria</taxon>
        <taxon>Bacillati</taxon>
        <taxon>Bacillota</taxon>
        <taxon>Bacilli</taxon>
        <taxon>Lactobacillales</taxon>
        <taxon>Lactobacillaceae</taxon>
        <taxon>Limosilactobacillus</taxon>
    </lineage>
</organism>
<evidence type="ECO:0000313" key="2">
    <source>
        <dbReference type="Proteomes" id="UP000003419"/>
    </source>
</evidence>